<evidence type="ECO:0000313" key="2">
    <source>
        <dbReference type="EMBL" id="AIA91905.1"/>
    </source>
</evidence>
<feature type="domain" description="Alpha-L-rhamnosidase C-terminal" evidence="1">
    <location>
        <begin position="1"/>
        <end position="66"/>
    </location>
</feature>
<feature type="non-terminal residue" evidence="2">
    <location>
        <position position="1"/>
    </location>
</feature>
<reference evidence="2" key="1">
    <citation type="journal article" date="2013" name="Environ. Microbiol.">
        <title>Seasonally variable intestinal metagenomes of the red palm weevil (Rhynchophorus ferrugineus).</title>
        <authorList>
            <person name="Jia S."/>
            <person name="Zhang X."/>
            <person name="Zhang G."/>
            <person name="Yin A."/>
            <person name="Zhang S."/>
            <person name="Li F."/>
            <person name="Wang L."/>
            <person name="Zhao D."/>
            <person name="Yun Q."/>
            <person name="Tala"/>
            <person name="Wang J."/>
            <person name="Sun G."/>
            <person name="Baabdullah M."/>
            <person name="Yu X."/>
            <person name="Hu S."/>
            <person name="Al-Mssallem I.S."/>
            <person name="Yu J."/>
        </authorList>
    </citation>
    <scope>NUCLEOTIDE SEQUENCE</scope>
</reference>
<sequence>GFKHVVLKPHFIDSLSNYNSEHSGPYGKIVSSWKRIGKTIFYHVIIPANSNATIYFPITKRQKVYVDNKQIKNPSKYFIRSGNYTFIIK</sequence>
<dbReference type="Gene3D" id="2.60.420.10">
    <property type="entry name" value="Maltose phosphorylase, domain 3"/>
    <property type="match status" value="1"/>
</dbReference>
<name>A0A060CG04_9ZZZZ</name>
<proteinExistence type="predicted"/>
<dbReference type="AlphaFoldDB" id="A0A060CG04"/>
<dbReference type="Pfam" id="PF17390">
    <property type="entry name" value="Bac_rhamnosid_C"/>
    <property type="match status" value="1"/>
</dbReference>
<dbReference type="InterPro" id="IPR035398">
    <property type="entry name" value="Bac_rhamnosid_C"/>
</dbReference>
<evidence type="ECO:0000259" key="1">
    <source>
        <dbReference type="Pfam" id="PF17390"/>
    </source>
</evidence>
<organism evidence="2">
    <name type="scientific">uncultured organism</name>
    <dbReference type="NCBI Taxonomy" id="155900"/>
    <lineage>
        <taxon>unclassified sequences</taxon>
        <taxon>environmental samples</taxon>
    </lineage>
</organism>
<protein>
    <submittedName>
        <fullName evidence="2">Bac_rhamnosid</fullName>
    </submittedName>
</protein>
<accession>A0A060CG04</accession>
<dbReference type="EMBL" id="KF124587">
    <property type="protein sequence ID" value="AIA91905.1"/>
    <property type="molecule type" value="Genomic_DNA"/>
</dbReference>